<keyword evidence="1" id="KW-1133">Transmembrane helix</keyword>
<dbReference type="AlphaFoldDB" id="A0A5R8NV77"/>
<protein>
    <submittedName>
        <fullName evidence="2">Uncharacterized protein</fullName>
    </submittedName>
</protein>
<name>A0A5R8NV77_9NOCA</name>
<proteinExistence type="predicted"/>
<dbReference type="RefSeq" id="WP_138448032.1">
    <property type="nucleotide sequence ID" value="NZ_VBUT01000004.1"/>
</dbReference>
<organism evidence="2 3">
    <name type="scientific">Nocardia cyriacigeorgica</name>
    <dbReference type="NCBI Taxonomy" id="135487"/>
    <lineage>
        <taxon>Bacteria</taxon>
        <taxon>Bacillati</taxon>
        <taxon>Actinomycetota</taxon>
        <taxon>Actinomycetes</taxon>
        <taxon>Mycobacteriales</taxon>
        <taxon>Nocardiaceae</taxon>
        <taxon>Nocardia</taxon>
    </lineage>
</organism>
<comment type="caution">
    <text evidence="2">The sequence shown here is derived from an EMBL/GenBank/DDBJ whole genome shotgun (WGS) entry which is preliminary data.</text>
</comment>
<dbReference type="EMBL" id="VBUT01000004">
    <property type="protein sequence ID" value="TLF78677.1"/>
    <property type="molecule type" value="Genomic_DNA"/>
</dbReference>
<reference evidence="2 3" key="1">
    <citation type="submission" date="2019-05" db="EMBL/GenBank/DDBJ databases">
        <title>Genomes sequences of two Nocardia cyriacigeorgica environmental isolates, type strains Nocardia asteroides ATCC 19247 and Nocardia cyriacigeorgica DSM 44484.</title>
        <authorList>
            <person name="Vautrin F."/>
            <person name="Bergeron E."/>
            <person name="Dubost A."/>
            <person name="Abrouk D."/>
            <person name="Rodriguez Nava V."/>
            <person name="Pujic P."/>
        </authorList>
    </citation>
    <scope>NUCLEOTIDE SEQUENCE [LARGE SCALE GENOMIC DNA]</scope>
    <source>
        <strain evidence="2 3">EML 446</strain>
    </source>
</reference>
<gene>
    <name evidence="2" type="ORF">FEK34_12855</name>
</gene>
<keyword evidence="1" id="KW-0812">Transmembrane</keyword>
<accession>A0A5R8NV77</accession>
<feature type="transmembrane region" description="Helical" evidence="1">
    <location>
        <begin position="115"/>
        <end position="132"/>
    </location>
</feature>
<dbReference type="Proteomes" id="UP000306378">
    <property type="component" value="Unassembled WGS sequence"/>
</dbReference>
<sequence length="188" mass="20137">MTAAVHPAPGPSPRRAADDLMQIVARTPLFFSSYTPLFAILAARFAATPWLAFGALALMGFGAVCTIWVLYLLGSSARSSLTVAGVHETGSESGGYLVSYVLPFLTVETPGGLDALAYGLFLLVLLIVYVRTDLIQVNPMIYLLLHRIVKVQTATGDMAYVVVRSVPRPGDTVTVAQHAGIRVMTERV</sequence>
<feature type="transmembrane region" description="Helical" evidence="1">
    <location>
        <begin position="20"/>
        <end position="43"/>
    </location>
</feature>
<keyword evidence="1" id="KW-0472">Membrane</keyword>
<evidence type="ECO:0000313" key="3">
    <source>
        <dbReference type="Proteomes" id="UP000306378"/>
    </source>
</evidence>
<evidence type="ECO:0000256" key="1">
    <source>
        <dbReference type="SAM" id="Phobius"/>
    </source>
</evidence>
<evidence type="ECO:0000313" key="2">
    <source>
        <dbReference type="EMBL" id="TLF78677.1"/>
    </source>
</evidence>
<feature type="transmembrane region" description="Helical" evidence="1">
    <location>
        <begin position="50"/>
        <end position="73"/>
    </location>
</feature>